<comment type="caution">
    <text evidence="3">The sequence shown here is derived from an EMBL/GenBank/DDBJ whole genome shotgun (WGS) entry which is preliminary data.</text>
</comment>
<feature type="compositionally biased region" description="Low complexity" evidence="1">
    <location>
        <begin position="145"/>
        <end position="167"/>
    </location>
</feature>
<feature type="region of interest" description="Disordered" evidence="1">
    <location>
        <begin position="257"/>
        <end position="319"/>
    </location>
</feature>
<proteinExistence type="predicted"/>
<dbReference type="AlphaFoldDB" id="A0A8H6HYQ8"/>
<gene>
    <name evidence="3" type="ORF">DFP72DRAFT_380180</name>
</gene>
<keyword evidence="2" id="KW-1133">Transmembrane helix</keyword>
<feature type="compositionally biased region" description="Polar residues" evidence="1">
    <location>
        <begin position="257"/>
        <end position="268"/>
    </location>
</feature>
<evidence type="ECO:0000256" key="2">
    <source>
        <dbReference type="SAM" id="Phobius"/>
    </source>
</evidence>
<keyword evidence="2" id="KW-0472">Membrane</keyword>
<evidence type="ECO:0000256" key="1">
    <source>
        <dbReference type="SAM" id="MobiDB-lite"/>
    </source>
</evidence>
<dbReference type="Proteomes" id="UP000521943">
    <property type="component" value="Unassembled WGS sequence"/>
</dbReference>
<evidence type="ECO:0000313" key="3">
    <source>
        <dbReference type="EMBL" id="KAF6754246.1"/>
    </source>
</evidence>
<evidence type="ECO:0000313" key="4">
    <source>
        <dbReference type="Proteomes" id="UP000521943"/>
    </source>
</evidence>
<reference evidence="3 4" key="1">
    <citation type="submission" date="2020-07" db="EMBL/GenBank/DDBJ databases">
        <title>Comparative genomics of pyrophilous fungi reveals a link between fire events and developmental genes.</title>
        <authorList>
            <consortium name="DOE Joint Genome Institute"/>
            <person name="Steindorff A.S."/>
            <person name="Carver A."/>
            <person name="Calhoun S."/>
            <person name="Stillman K."/>
            <person name="Liu H."/>
            <person name="Lipzen A."/>
            <person name="Pangilinan J."/>
            <person name="Labutti K."/>
            <person name="Bruns T.D."/>
            <person name="Grigoriev I.V."/>
        </authorList>
    </citation>
    <scope>NUCLEOTIDE SEQUENCE [LARGE SCALE GENOMIC DNA]</scope>
    <source>
        <strain evidence="3 4">CBS 144469</strain>
    </source>
</reference>
<keyword evidence="4" id="KW-1185">Reference proteome</keyword>
<accession>A0A8H6HYQ8</accession>
<dbReference type="EMBL" id="JACGCI010000035">
    <property type="protein sequence ID" value="KAF6754246.1"/>
    <property type="molecule type" value="Genomic_DNA"/>
</dbReference>
<feature type="transmembrane region" description="Helical" evidence="2">
    <location>
        <begin position="20"/>
        <end position="43"/>
    </location>
</feature>
<organism evidence="3 4">
    <name type="scientific">Ephemerocybe angulata</name>
    <dbReference type="NCBI Taxonomy" id="980116"/>
    <lineage>
        <taxon>Eukaryota</taxon>
        <taxon>Fungi</taxon>
        <taxon>Dikarya</taxon>
        <taxon>Basidiomycota</taxon>
        <taxon>Agaricomycotina</taxon>
        <taxon>Agaricomycetes</taxon>
        <taxon>Agaricomycetidae</taxon>
        <taxon>Agaricales</taxon>
        <taxon>Agaricineae</taxon>
        <taxon>Psathyrellaceae</taxon>
        <taxon>Ephemerocybe</taxon>
    </lineage>
</organism>
<name>A0A8H6HYQ8_9AGAR</name>
<evidence type="ECO:0008006" key="5">
    <source>
        <dbReference type="Google" id="ProtNLM"/>
    </source>
</evidence>
<feature type="region of interest" description="Disordered" evidence="1">
    <location>
        <begin position="223"/>
        <end position="242"/>
    </location>
</feature>
<feature type="region of interest" description="Disordered" evidence="1">
    <location>
        <begin position="141"/>
        <end position="193"/>
    </location>
</feature>
<keyword evidence="2" id="KW-0812">Transmembrane</keyword>
<protein>
    <recommendedName>
        <fullName evidence="5">Copper transporter</fullName>
    </recommendedName>
</protein>
<sequence>MGEGQPLVLHWSWNSEHVLFSFIVVRGPLSFGLASLMLIAFCVTERIITSYHESSNAAYPQNSNRWRVALRKSLLYWIAMVFRLFYMLAAMTFNMGLILVIATSLATTQLILDLRSKSHLTHHSTHLHDFTEADSSTDAEPLLYQPRSSTGSTSRGQGPHPHSSSGSTFVALESMTPTPPTTRPRSKSKPDDIFIHPAESNVARADLLAMQLGLAGDTERVSKLPEYSPVGPEGTSKNWEVGRGRDVARELLLNPGHKQSASVTATPKPQQPRPPNSGHGQLHQRSGSFQIGAHSDSESASEDESDDDGRPNETRNLVR</sequence>
<dbReference type="OrthoDB" id="73901at2759"/>